<dbReference type="RefSeq" id="WP_012186085.1">
    <property type="nucleotide sequence ID" value="NC_009954.1"/>
</dbReference>
<name>A8MDL0_CALMQ</name>
<dbReference type="eggNOG" id="arCOG05682">
    <property type="taxonomic scope" value="Archaea"/>
</dbReference>
<accession>A8MDL0</accession>
<dbReference type="OrthoDB" id="27204at2157"/>
<evidence type="ECO:0000313" key="1">
    <source>
        <dbReference type="EMBL" id="ABW01866.1"/>
    </source>
</evidence>
<dbReference type="Proteomes" id="UP000001137">
    <property type="component" value="Chromosome"/>
</dbReference>
<keyword evidence="2" id="KW-1185">Reference proteome</keyword>
<dbReference type="GeneID" id="5708943"/>
<dbReference type="STRING" id="397948.Cmaq_1037"/>
<gene>
    <name evidence="1" type="ordered locus">Cmaq_1037</name>
</gene>
<evidence type="ECO:0000313" key="2">
    <source>
        <dbReference type="Proteomes" id="UP000001137"/>
    </source>
</evidence>
<dbReference type="AlphaFoldDB" id="A8MDL0"/>
<organism evidence="1 2">
    <name type="scientific">Caldivirga maquilingensis (strain ATCC 700844 / DSM 13496 / JCM 10307 / IC-167)</name>
    <dbReference type="NCBI Taxonomy" id="397948"/>
    <lineage>
        <taxon>Archaea</taxon>
        <taxon>Thermoproteota</taxon>
        <taxon>Thermoprotei</taxon>
        <taxon>Thermoproteales</taxon>
        <taxon>Thermoproteaceae</taxon>
        <taxon>Caldivirga</taxon>
    </lineage>
</organism>
<reference evidence="1 2" key="1">
    <citation type="submission" date="2007-10" db="EMBL/GenBank/DDBJ databases">
        <title>Complete sequence of Caldivirga maquilingensis IC-167.</title>
        <authorList>
            <consortium name="US DOE Joint Genome Institute"/>
            <person name="Copeland A."/>
            <person name="Lucas S."/>
            <person name="Lapidus A."/>
            <person name="Barry K."/>
            <person name="Glavina del Rio T."/>
            <person name="Dalin E."/>
            <person name="Tice H."/>
            <person name="Pitluck S."/>
            <person name="Saunders E."/>
            <person name="Brettin T."/>
            <person name="Bruce D."/>
            <person name="Detter J.C."/>
            <person name="Han C."/>
            <person name="Schmutz J."/>
            <person name="Larimer F."/>
            <person name="Land M."/>
            <person name="Hauser L."/>
            <person name="Kyrpides N."/>
            <person name="Ivanova N."/>
            <person name="Biddle J.F."/>
            <person name="Zhang Z."/>
            <person name="Fitz-Gibbon S.T."/>
            <person name="Lowe T.M."/>
            <person name="Saltikov C."/>
            <person name="House C.H."/>
            <person name="Richardson P."/>
        </authorList>
    </citation>
    <scope>NUCLEOTIDE SEQUENCE [LARGE SCALE GENOMIC DNA]</scope>
    <source>
        <strain evidence="2">ATCC 700844 / DSM 13496 / JCM 10307 / IC-167</strain>
    </source>
</reference>
<sequence>MIKLNCDDAYWDLRNRLEVACGPLSMFRRIMGIGDTDDVAVHVSDIDAVPGGLRVFKVGVVGFSNRAVYIGGLPHVSLEDFIASLPLNSTEYWGLVNRINLTQVNIPLILRLAEEAGTLKGVIKLLKDFNLSKIPTTGELG</sequence>
<proteinExistence type="predicted"/>
<dbReference type="EMBL" id="CP000852">
    <property type="protein sequence ID" value="ABW01866.1"/>
    <property type="molecule type" value="Genomic_DNA"/>
</dbReference>
<dbReference type="HOGENOM" id="CLU_1820925_0_0_2"/>
<protein>
    <submittedName>
        <fullName evidence="1">Uncharacterized protein</fullName>
    </submittedName>
</protein>
<dbReference type="KEGG" id="cma:Cmaq_1037"/>